<evidence type="ECO:0000256" key="2">
    <source>
        <dbReference type="ARBA" id="ARBA00008017"/>
    </source>
</evidence>
<evidence type="ECO:0000256" key="5">
    <source>
        <dbReference type="ARBA" id="ARBA00023136"/>
    </source>
</evidence>
<comment type="similarity">
    <text evidence="2">Belongs to the MscS (TC 1.A.23) family.</text>
</comment>
<evidence type="ECO:0000259" key="7">
    <source>
        <dbReference type="Pfam" id="PF00924"/>
    </source>
</evidence>
<name>A0A6B3N524_9CYAN</name>
<accession>A0A6B3N524</accession>
<reference evidence="8" key="1">
    <citation type="submission" date="2019-11" db="EMBL/GenBank/DDBJ databases">
        <title>Genomic insights into an expanded diversity of filamentous marine cyanobacteria reveals the extraordinary biosynthetic potential of Moorea and Okeania.</title>
        <authorList>
            <person name="Ferreira Leao T."/>
            <person name="Wang M."/>
            <person name="Moss N."/>
            <person name="Da Silva R."/>
            <person name="Sanders J."/>
            <person name="Nurk S."/>
            <person name="Gurevich A."/>
            <person name="Humphrey G."/>
            <person name="Reher R."/>
            <person name="Zhu Q."/>
            <person name="Belda-Ferre P."/>
            <person name="Glukhov E."/>
            <person name="Rex R."/>
            <person name="Dorrestein P.C."/>
            <person name="Knight R."/>
            <person name="Pevzner P."/>
            <person name="Gerwick W.H."/>
            <person name="Gerwick L."/>
        </authorList>
    </citation>
    <scope>NUCLEOTIDE SEQUENCE</scope>
    <source>
        <strain evidence="8">SIO1C4</strain>
    </source>
</reference>
<dbReference type="PANTHER" id="PTHR30566:SF5">
    <property type="entry name" value="MECHANOSENSITIVE ION CHANNEL PROTEIN 1, MITOCHONDRIAL-RELATED"/>
    <property type="match status" value="1"/>
</dbReference>
<feature type="transmembrane region" description="Helical" evidence="6">
    <location>
        <begin position="167"/>
        <end position="187"/>
    </location>
</feature>
<dbReference type="InterPro" id="IPR010920">
    <property type="entry name" value="LSM_dom_sf"/>
</dbReference>
<feature type="domain" description="Mechanosensitive ion channel MscS" evidence="7">
    <location>
        <begin position="190"/>
        <end position="263"/>
    </location>
</feature>
<dbReference type="GO" id="GO:0016020">
    <property type="term" value="C:membrane"/>
    <property type="evidence" value="ECO:0007669"/>
    <property type="project" value="UniProtKB-SubCell"/>
</dbReference>
<organism evidence="8">
    <name type="scientific">Symploca sp. SIO1C4</name>
    <dbReference type="NCBI Taxonomy" id="2607765"/>
    <lineage>
        <taxon>Bacteria</taxon>
        <taxon>Bacillati</taxon>
        <taxon>Cyanobacteriota</taxon>
        <taxon>Cyanophyceae</taxon>
        <taxon>Coleofasciculales</taxon>
        <taxon>Coleofasciculaceae</taxon>
        <taxon>Symploca</taxon>
    </lineage>
</organism>
<feature type="transmembrane region" description="Helical" evidence="6">
    <location>
        <begin position="141"/>
        <end position="161"/>
    </location>
</feature>
<keyword evidence="5 6" id="KW-0472">Membrane</keyword>
<protein>
    <submittedName>
        <fullName evidence="8">Mechanosensitive ion channel</fullName>
    </submittedName>
</protein>
<evidence type="ECO:0000256" key="6">
    <source>
        <dbReference type="SAM" id="Phobius"/>
    </source>
</evidence>
<comment type="subcellular location">
    <subcellularLocation>
        <location evidence="1">Membrane</location>
        <topology evidence="1">Multi-pass membrane protein</topology>
    </subcellularLocation>
</comment>
<dbReference type="InterPro" id="IPR006685">
    <property type="entry name" value="MscS_channel_2nd"/>
</dbReference>
<feature type="transmembrane region" description="Helical" evidence="6">
    <location>
        <begin position="102"/>
        <end position="120"/>
    </location>
</feature>
<gene>
    <name evidence="8" type="ORF">F6J89_03460</name>
</gene>
<comment type="caution">
    <text evidence="8">The sequence shown here is derived from an EMBL/GenBank/DDBJ whole genome shotgun (WGS) entry which is preliminary data.</text>
</comment>
<dbReference type="Pfam" id="PF00924">
    <property type="entry name" value="MS_channel_2nd"/>
    <property type="match status" value="1"/>
</dbReference>
<dbReference type="GO" id="GO:0055085">
    <property type="term" value="P:transmembrane transport"/>
    <property type="evidence" value="ECO:0007669"/>
    <property type="project" value="InterPro"/>
</dbReference>
<feature type="transmembrane region" description="Helical" evidence="6">
    <location>
        <begin position="25"/>
        <end position="50"/>
    </location>
</feature>
<evidence type="ECO:0000256" key="3">
    <source>
        <dbReference type="ARBA" id="ARBA00022692"/>
    </source>
</evidence>
<sequence length="378" mass="42426">MNLTEFRNSIGYLYQTLYSSSIPNYVIFLGFVFLSILIGRYTPGLISFIIKRFAPQQGKTIYEELVSPIQKEFQVASTLVLIASSLVWLQDYQGAYNFIKPLVYLAVTISIAWLVSRLFRQLLRVYGIELIQKLGLEIDELLLVVETLGNVIIGFIAAIAFAQSQQINLVGLLTSLGIGGIAIAFAAQKTLEQLLGTIVLYLDRPFIQGEYIRVSLNPHSDDVFGRVESIGLRSTKLRTAAKSTLVIVPNSIMANLDIENITRGKKVMVLLYLDFHQFLEERERALVEQIIKESTDALFGIDPGSTTIHLFEPEGNSHQTVTRARVTFFILGSSENSIQLRKRLLELANEKMSKELITYGINFTMQDPTVYVDSPVTV</sequence>
<dbReference type="SUPFAM" id="SSF50182">
    <property type="entry name" value="Sm-like ribonucleoproteins"/>
    <property type="match status" value="1"/>
</dbReference>
<dbReference type="AlphaFoldDB" id="A0A6B3N524"/>
<dbReference type="EMBL" id="JAAHFQ010000043">
    <property type="protein sequence ID" value="NER26697.1"/>
    <property type="molecule type" value="Genomic_DNA"/>
</dbReference>
<dbReference type="Gene3D" id="1.10.287.1260">
    <property type="match status" value="1"/>
</dbReference>
<dbReference type="InterPro" id="IPR011014">
    <property type="entry name" value="MscS_channel_TM-2"/>
</dbReference>
<evidence type="ECO:0000256" key="4">
    <source>
        <dbReference type="ARBA" id="ARBA00022989"/>
    </source>
</evidence>
<keyword evidence="3 6" id="KW-0812">Transmembrane</keyword>
<dbReference type="PANTHER" id="PTHR30566">
    <property type="entry name" value="YNAI-RELATED MECHANOSENSITIVE ION CHANNEL"/>
    <property type="match status" value="1"/>
</dbReference>
<dbReference type="InterPro" id="IPR023408">
    <property type="entry name" value="MscS_beta-dom_sf"/>
</dbReference>
<dbReference type="SUPFAM" id="SSF82861">
    <property type="entry name" value="Mechanosensitive channel protein MscS (YggB), transmembrane region"/>
    <property type="match status" value="1"/>
</dbReference>
<proteinExistence type="inferred from homology"/>
<evidence type="ECO:0000256" key="1">
    <source>
        <dbReference type="ARBA" id="ARBA00004141"/>
    </source>
</evidence>
<evidence type="ECO:0000313" key="8">
    <source>
        <dbReference type="EMBL" id="NER26697.1"/>
    </source>
</evidence>
<keyword evidence="4 6" id="KW-1133">Transmembrane helix</keyword>
<dbReference type="Gene3D" id="2.30.30.60">
    <property type="match status" value="1"/>
</dbReference>